<dbReference type="EMBL" id="JAYMYS010000002">
    <property type="protein sequence ID" value="KAK7407500.1"/>
    <property type="molecule type" value="Genomic_DNA"/>
</dbReference>
<evidence type="ECO:0000259" key="2">
    <source>
        <dbReference type="SMART" id="SM01037"/>
    </source>
</evidence>
<dbReference type="Proteomes" id="UP001386955">
    <property type="component" value="Unassembled WGS sequence"/>
</dbReference>
<evidence type="ECO:0000313" key="3">
    <source>
        <dbReference type="EMBL" id="KAK7407500.1"/>
    </source>
</evidence>
<dbReference type="SUPFAM" id="SSF55961">
    <property type="entry name" value="Bet v1-like"/>
    <property type="match status" value="1"/>
</dbReference>
<comment type="caution">
    <text evidence="3">The sequence shown here is derived from an EMBL/GenBank/DDBJ whole genome shotgun (WGS) entry which is preliminary data.</text>
</comment>
<dbReference type="PANTHER" id="PTHR31338:SF16">
    <property type="entry name" value="POLYKETIDE CYCLASE_DEHYDRASE AND LIPID TRANSPORT SUPERFAMILY PROTEIN"/>
    <property type="match status" value="1"/>
</dbReference>
<evidence type="ECO:0000256" key="1">
    <source>
        <dbReference type="ARBA" id="ARBA00038242"/>
    </source>
</evidence>
<name>A0AAN9XTJ0_PSOTE</name>
<dbReference type="PANTHER" id="PTHR31338">
    <property type="entry name" value="POLYKETIDE CYCLASE/DEHYDRASE AND LIPID TRANSPORT SUPERFAMILY PROTEIN"/>
    <property type="match status" value="1"/>
</dbReference>
<organism evidence="3 4">
    <name type="scientific">Psophocarpus tetragonolobus</name>
    <name type="common">Winged bean</name>
    <name type="synonym">Dolichos tetragonolobus</name>
    <dbReference type="NCBI Taxonomy" id="3891"/>
    <lineage>
        <taxon>Eukaryota</taxon>
        <taxon>Viridiplantae</taxon>
        <taxon>Streptophyta</taxon>
        <taxon>Embryophyta</taxon>
        <taxon>Tracheophyta</taxon>
        <taxon>Spermatophyta</taxon>
        <taxon>Magnoliopsida</taxon>
        <taxon>eudicotyledons</taxon>
        <taxon>Gunneridae</taxon>
        <taxon>Pentapetalae</taxon>
        <taxon>rosids</taxon>
        <taxon>fabids</taxon>
        <taxon>Fabales</taxon>
        <taxon>Fabaceae</taxon>
        <taxon>Papilionoideae</taxon>
        <taxon>50 kb inversion clade</taxon>
        <taxon>NPAAA clade</taxon>
        <taxon>indigoferoid/millettioid clade</taxon>
        <taxon>Phaseoleae</taxon>
        <taxon>Psophocarpus</taxon>
    </lineage>
</organism>
<comment type="similarity">
    <text evidence="1">Belongs to the MLP family.</text>
</comment>
<accession>A0AAN9XTJ0</accession>
<dbReference type="Gene3D" id="3.30.530.20">
    <property type="match status" value="1"/>
</dbReference>
<proteinExistence type="inferred from homology"/>
<keyword evidence="4" id="KW-1185">Reference proteome</keyword>
<reference evidence="3 4" key="1">
    <citation type="submission" date="2024-01" db="EMBL/GenBank/DDBJ databases">
        <title>The genomes of 5 underutilized Papilionoideae crops provide insights into root nodulation and disease resistanc.</title>
        <authorList>
            <person name="Jiang F."/>
        </authorList>
    </citation>
    <scope>NUCLEOTIDE SEQUENCE [LARGE SCALE GENOMIC DNA]</scope>
    <source>
        <strain evidence="3">DUOXIRENSHENG_FW03</strain>
        <tissue evidence="3">Leaves</tissue>
    </source>
</reference>
<sequence>MAQICVLEEKVQLKSCPEKFYNFLKSQNQCIPNNVHSEKVHGVEVHEGNWNTSGSVKLWKYIIEGKEEMFKEKVIMDEANKIITYVAVGGNALELYKSYRAILKVEKGILKLRIEYEKLNDNIPHPKKYQQFFVNIVKDIDANLVKG</sequence>
<evidence type="ECO:0000313" key="4">
    <source>
        <dbReference type="Proteomes" id="UP001386955"/>
    </source>
</evidence>
<feature type="domain" description="Bet v I/Major latex protein" evidence="2">
    <location>
        <begin position="2"/>
        <end position="147"/>
    </location>
</feature>
<dbReference type="Pfam" id="PF00407">
    <property type="entry name" value="Bet_v_1"/>
    <property type="match status" value="1"/>
</dbReference>
<protein>
    <recommendedName>
        <fullName evidence="2">Bet v I/Major latex protein domain-containing protein</fullName>
    </recommendedName>
</protein>
<dbReference type="GO" id="GO:0006952">
    <property type="term" value="P:defense response"/>
    <property type="evidence" value="ECO:0007669"/>
    <property type="project" value="InterPro"/>
</dbReference>
<dbReference type="InterPro" id="IPR000916">
    <property type="entry name" value="Bet_v_I/MLP"/>
</dbReference>
<dbReference type="AlphaFoldDB" id="A0AAN9XTJ0"/>
<dbReference type="InterPro" id="IPR023393">
    <property type="entry name" value="START-like_dom_sf"/>
</dbReference>
<gene>
    <name evidence="3" type="ORF">VNO78_09453</name>
</gene>
<dbReference type="InterPro" id="IPR052006">
    <property type="entry name" value="MLP-like"/>
</dbReference>
<dbReference type="SMART" id="SM01037">
    <property type="entry name" value="Bet_v_1"/>
    <property type="match status" value="1"/>
</dbReference>